<accession>A0AA38HIN2</accession>
<keyword evidence="2" id="KW-1185">Reference proteome</keyword>
<sequence length="96" mass="11001">MARKPGIKDVLEGRMEWWSDQLPVLHEMGDEKEEINNILPSLGELEQIHRNCSSRRPHTMPLETLAKLNGAFVEFERSVTEANSKATTTRETLLKN</sequence>
<organism evidence="1 2">
    <name type="scientific">Zophobas morio</name>
    <dbReference type="NCBI Taxonomy" id="2755281"/>
    <lineage>
        <taxon>Eukaryota</taxon>
        <taxon>Metazoa</taxon>
        <taxon>Ecdysozoa</taxon>
        <taxon>Arthropoda</taxon>
        <taxon>Hexapoda</taxon>
        <taxon>Insecta</taxon>
        <taxon>Pterygota</taxon>
        <taxon>Neoptera</taxon>
        <taxon>Endopterygota</taxon>
        <taxon>Coleoptera</taxon>
        <taxon>Polyphaga</taxon>
        <taxon>Cucujiformia</taxon>
        <taxon>Tenebrionidae</taxon>
        <taxon>Zophobas</taxon>
    </lineage>
</organism>
<evidence type="ECO:0000313" key="2">
    <source>
        <dbReference type="Proteomes" id="UP001168821"/>
    </source>
</evidence>
<evidence type="ECO:0000313" key="1">
    <source>
        <dbReference type="EMBL" id="KAJ3619883.1"/>
    </source>
</evidence>
<reference evidence="1" key="1">
    <citation type="journal article" date="2023" name="G3 (Bethesda)">
        <title>Whole genome assemblies of Zophobas morio and Tenebrio molitor.</title>
        <authorList>
            <person name="Kaur S."/>
            <person name="Stinson S.A."/>
            <person name="diCenzo G.C."/>
        </authorList>
    </citation>
    <scope>NUCLEOTIDE SEQUENCE</scope>
    <source>
        <strain evidence="1">QUZm001</strain>
    </source>
</reference>
<dbReference type="EMBL" id="JALNTZ010002195">
    <property type="protein sequence ID" value="KAJ3619883.1"/>
    <property type="molecule type" value="Genomic_DNA"/>
</dbReference>
<dbReference type="Proteomes" id="UP001168821">
    <property type="component" value="Unassembled WGS sequence"/>
</dbReference>
<protein>
    <submittedName>
        <fullName evidence="1">Uncharacterized protein</fullName>
    </submittedName>
</protein>
<name>A0AA38HIN2_9CUCU</name>
<gene>
    <name evidence="1" type="ORF">Zmor_008706</name>
</gene>
<dbReference type="AlphaFoldDB" id="A0AA38HIN2"/>
<proteinExistence type="predicted"/>
<comment type="caution">
    <text evidence="1">The sequence shown here is derived from an EMBL/GenBank/DDBJ whole genome shotgun (WGS) entry which is preliminary data.</text>
</comment>